<evidence type="ECO:0000313" key="3">
    <source>
        <dbReference type="Proteomes" id="UP000823388"/>
    </source>
</evidence>
<dbReference type="SUPFAM" id="SSF81383">
    <property type="entry name" value="F-box domain"/>
    <property type="match status" value="1"/>
</dbReference>
<dbReference type="EMBL" id="CM029049">
    <property type="protein sequence ID" value="KAG2572281.1"/>
    <property type="molecule type" value="Genomic_DNA"/>
</dbReference>
<dbReference type="SUPFAM" id="SSF52047">
    <property type="entry name" value="RNI-like"/>
    <property type="match status" value="1"/>
</dbReference>
<sequence length="324" mass="36932">MAATASKRARAGGGSARDRLSALPDELLHRVLSFLPAQEVVRTTVLSKRWTDLWRSVPRIDLDFFSSLSGSREDWAKIWERMEDFANNLLMLHRAPCLDAFRLNAIFEDHDEHRHIDRWVRRAIKDNPLVLELLITCLTAPGSYQLPHPGSSPCRRLRRLQLWGTSLDRSFAERLHCWWPDLEDLDLCECCIEFCSSESNKLRSLAVYIAPSLVSLHLDIPFSLDAGKSLVRARISLADLSPRSNAMLLGSLCNVISFELTGLQAMGVLDEKFDEVPIFNNLRTLSIDLCILDLSRSDVRKLKALGRFLQKSPNLERLTLKHFK</sequence>
<dbReference type="InterPro" id="IPR001810">
    <property type="entry name" value="F-box_dom"/>
</dbReference>
<feature type="domain" description="F-box" evidence="1">
    <location>
        <begin position="17"/>
        <end position="68"/>
    </location>
</feature>
<dbReference type="InterPro" id="IPR036047">
    <property type="entry name" value="F-box-like_dom_sf"/>
</dbReference>
<dbReference type="PANTHER" id="PTHR34223:SF98">
    <property type="entry name" value="OS04G0440901 PROTEIN"/>
    <property type="match status" value="1"/>
</dbReference>
<dbReference type="SMART" id="SM00256">
    <property type="entry name" value="FBOX"/>
    <property type="match status" value="1"/>
</dbReference>
<keyword evidence="3" id="KW-1185">Reference proteome</keyword>
<reference evidence="2" key="1">
    <citation type="submission" date="2020-05" db="EMBL/GenBank/DDBJ databases">
        <title>WGS assembly of Panicum virgatum.</title>
        <authorList>
            <person name="Lovell J.T."/>
            <person name="Jenkins J."/>
            <person name="Shu S."/>
            <person name="Juenger T.E."/>
            <person name="Schmutz J."/>
        </authorList>
    </citation>
    <scope>NUCLEOTIDE SEQUENCE</scope>
    <source>
        <strain evidence="2">AP13</strain>
    </source>
</reference>
<accession>A0A8T0QBM8</accession>
<dbReference type="Gene3D" id="1.20.1280.50">
    <property type="match status" value="1"/>
</dbReference>
<proteinExistence type="predicted"/>
<evidence type="ECO:0000313" key="2">
    <source>
        <dbReference type="EMBL" id="KAG2572281.1"/>
    </source>
</evidence>
<dbReference type="Pfam" id="PF00646">
    <property type="entry name" value="F-box"/>
    <property type="match status" value="1"/>
</dbReference>
<dbReference type="AlphaFoldDB" id="A0A8T0QBM8"/>
<organism evidence="2 3">
    <name type="scientific">Panicum virgatum</name>
    <name type="common">Blackwell switchgrass</name>
    <dbReference type="NCBI Taxonomy" id="38727"/>
    <lineage>
        <taxon>Eukaryota</taxon>
        <taxon>Viridiplantae</taxon>
        <taxon>Streptophyta</taxon>
        <taxon>Embryophyta</taxon>
        <taxon>Tracheophyta</taxon>
        <taxon>Spermatophyta</taxon>
        <taxon>Magnoliopsida</taxon>
        <taxon>Liliopsida</taxon>
        <taxon>Poales</taxon>
        <taxon>Poaceae</taxon>
        <taxon>PACMAD clade</taxon>
        <taxon>Panicoideae</taxon>
        <taxon>Panicodae</taxon>
        <taxon>Paniceae</taxon>
        <taxon>Panicinae</taxon>
        <taxon>Panicum</taxon>
        <taxon>Panicum sect. Hiantes</taxon>
    </lineage>
</organism>
<dbReference type="CDD" id="cd22160">
    <property type="entry name" value="F-box_AtFBL13-like"/>
    <property type="match status" value="1"/>
</dbReference>
<dbReference type="PANTHER" id="PTHR34223">
    <property type="entry name" value="OS11G0201299 PROTEIN"/>
    <property type="match status" value="1"/>
</dbReference>
<gene>
    <name evidence="2" type="ORF">PVAP13_7KG148700</name>
</gene>
<evidence type="ECO:0000259" key="1">
    <source>
        <dbReference type="PROSITE" id="PS50181"/>
    </source>
</evidence>
<name>A0A8T0QBM8_PANVG</name>
<dbReference type="Proteomes" id="UP000823388">
    <property type="component" value="Chromosome 7K"/>
</dbReference>
<dbReference type="PROSITE" id="PS50181">
    <property type="entry name" value="FBOX"/>
    <property type="match status" value="1"/>
</dbReference>
<feature type="non-terminal residue" evidence="2">
    <location>
        <position position="324"/>
    </location>
</feature>
<dbReference type="InterPro" id="IPR053781">
    <property type="entry name" value="F-box_AtFBL13-like"/>
</dbReference>
<protein>
    <recommendedName>
        <fullName evidence="1">F-box domain-containing protein</fullName>
    </recommendedName>
</protein>
<comment type="caution">
    <text evidence="2">The sequence shown here is derived from an EMBL/GenBank/DDBJ whole genome shotgun (WGS) entry which is preliminary data.</text>
</comment>
<dbReference type="Gene3D" id="3.80.10.10">
    <property type="entry name" value="Ribonuclease Inhibitor"/>
    <property type="match status" value="1"/>
</dbReference>
<dbReference type="InterPro" id="IPR053197">
    <property type="entry name" value="F-box_SCFL_complex_component"/>
</dbReference>
<dbReference type="InterPro" id="IPR032675">
    <property type="entry name" value="LRR_dom_sf"/>
</dbReference>